<accession>W2S0N3</accession>
<dbReference type="AlphaFoldDB" id="W2S0N3"/>
<dbReference type="GeneID" id="19970774"/>
<protein>
    <submittedName>
        <fullName evidence="2">Uncharacterized protein</fullName>
    </submittedName>
</protein>
<proteinExistence type="predicted"/>
<dbReference type="EMBL" id="KB822719">
    <property type="protein sequence ID" value="ETN41499.1"/>
    <property type="molecule type" value="Genomic_DNA"/>
</dbReference>
<name>W2S0N3_CYPE1</name>
<feature type="transmembrane region" description="Helical" evidence="1">
    <location>
        <begin position="502"/>
        <end position="526"/>
    </location>
</feature>
<dbReference type="Proteomes" id="UP000030752">
    <property type="component" value="Unassembled WGS sequence"/>
</dbReference>
<organism evidence="2 3">
    <name type="scientific">Cyphellophora europaea (strain CBS 101466)</name>
    <name type="common">Phialophora europaea</name>
    <dbReference type="NCBI Taxonomy" id="1220924"/>
    <lineage>
        <taxon>Eukaryota</taxon>
        <taxon>Fungi</taxon>
        <taxon>Dikarya</taxon>
        <taxon>Ascomycota</taxon>
        <taxon>Pezizomycotina</taxon>
        <taxon>Eurotiomycetes</taxon>
        <taxon>Chaetothyriomycetidae</taxon>
        <taxon>Chaetothyriales</taxon>
        <taxon>Cyphellophoraceae</taxon>
        <taxon>Cyphellophora</taxon>
    </lineage>
</organism>
<keyword evidence="1" id="KW-1133">Transmembrane helix</keyword>
<gene>
    <name evidence="2" type="ORF">HMPREF1541_03435</name>
</gene>
<evidence type="ECO:0000256" key="1">
    <source>
        <dbReference type="SAM" id="Phobius"/>
    </source>
</evidence>
<feature type="transmembrane region" description="Helical" evidence="1">
    <location>
        <begin position="129"/>
        <end position="146"/>
    </location>
</feature>
<dbReference type="eggNOG" id="ENOG502SKPB">
    <property type="taxonomic scope" value="Eukaryota"/>
</dbReference>
<dbReference type="VEuPathDB" id="FungiDB:HMPREF1541_03435"/>
<evidence type="ECO:0000313" key="2">
    <source>
        <dbReference type="EMBL" id="ETN41499.1"/>
    </source>
</evidence>
<dbReference type="HOGENOM" id="CLU_029370_1_0_1"/>
<sequence>MPNSPVKRVGLLVTLRQFGNRILSGFDTPGYRAAVSNTKLDTCSVISVTALFVVTAWFSQATFAFHSATSSQTGIWGALGLLGISDTLAILQVLQSLLTTASLALLLNSFDILTWILTKRDTGIRTLRLLGFSSVTGLWGTLGLLFSHHTSTSDKALIAVKLGLLAATWLSGVVLFAKTEIVVVNQSISSYNVTAGIGSFKGAYVSEFLQQLQETNAGYNQTILPYSIIRTSSQLTINPRHSLKTPPVTCNKTLGCDSYLLPGGLAMSTPWPPTDHADHPLITIHSAPATQIDFERDQEQDQSFDVAQDCLAFGSQGFLVGMQFCLAKSKSKPNSLAAGLFVCTQGAEHGECVTKTNPPKLLTTFTAYQRHATVTSARDHMTMTAIRDVSAPVHQDNVSVDALKLAFSWLFNSTAEGIPMPSSVTQYFWSMQDQLDNDYWSMEAYQMFQSLLAFPFWHFNENNYGNVRLQSDTMVTSLPAEFYTFATVEKPMSKISIDRGMFITFCILQVICISCLWSALICQWIYHHGMPTKSSYPIIDFTMKTQQRCDPQASKLIKATASPTGDGGIIDRYADDNLIRQLLKDEYTVLRNIGSK</sequence>
<feature type="transmembrane region" description="Helical" evidence="1">
    <location>
        <begin position="158"/>
        <end position="177"/>
    </location>
</feature>
<keyword evidence="1" id="KW-0812">Transmembrane</keyword>
<keyword evidence="1" id="KW-0472">Membrane</keyword>
<dbReference type="RefSeq" id="XP_008716008.1">
    <property type="nucleotide sequence ID" value="XM_008717786.1"/>
</dbReference>
<keyword evidence="3" id="KW-1185">Reference proteome</keyword>
<dbReference type="InParanoid" id="W2S0N3"/>
<reference evidence="2 3" key="1">
    <citation type="submission" date="2013-03" db="EMBL/GenBank/DDBJ databases">
        <title>The Genome Sequence of Phialophora europaea CBS 101466.</title>
        <authorList>
            <consortium name="The Broad Institute Genomics Platform"/>
            <person name="Cuomo C."/>
            <person name="de Hoog S."/>
            <person name="Gorbushina A."/>
            <person name="Walker B."/>
            <person name="Young S.K."/>
            <person name="Zeng Q."/>
            <person name="Gargeya S."/>
            <person name="Fitzgerald M."/>
            <person name="Haas B."/>
            <person name="Abouelleil A."/>
            <person name="Allen A.W."/>
            <person name="Alvarado L."/>
            <person name="Arachchi H.M."/>
            <person name="Berlin A.M."/>
            <person name="Chapman S.B."/>
            <person name="Gainer-Dewar J."/>
            <person name="Goldberg J."/>
            <person name="Griggs A."/>
            <person name="Gujja S."/>
            <person name="Hansen M."/>
            <person name="Howarth C."/>
            <person name="Imamovic A."/>
            <person name="Ireland A."/>
            <person name="Larimer J."/>
            <person name="McCowan C."/>
            <person name="Murphy C."/>
            <person name="Pearson M."/>
            <person name="Poon T.W."/>
            <person name="Priest M."/>
            <person name="Roberts A."/>
            <person name="Saif S."/>
            <person name="Shea T."/>
            <person name="Sisk P."/>
            <person name="Sykes S."/>
            <person name="Wortman J."/>
            <person name="Nusbaum C."/>
            <person name="Birren B."/>
        </authorList>
    </citation>
    <scope>NUCLEOTIDE SEQUENCE [LARGE SCALE GENOMIC DNA]</scope>
    <source>
        <strain evidence="2 3">CBS 101466</strain>
    </source>
</reference>
<evidence type="ECO:0000313" key="3">
    <source>
        <dbReference type="Proteomes" id="UP000030752"/>
    </source>
</evidence>
<feature type="transmembrane region" description="Helical" evidence="1">
    <location>
        <begin position="45"/>
        <end position="66"/>
    </location>
</feature>
<feature type="transmembrane region" description="Helical" evidence="1">
    <location>
        <begin position="97"/>
        <end position="117"/>
    </location>
</feature>
<dbReference type="OrthoDB" id="5139479at2759"/>